<dbReference type="Gene3D" id="1.10.10.10">
    <property type="entry name" value="Winged helix-like DNA-binding domain superfamily/Winged helix DNA-binding domain"/>
    <property type="match status" value="1"/>
</dbReference>
<dbReference type="InterPro" id="IPR036388">
    <property type="entry name" value="WH-like_DNA-bd_sf"/>
</dbReference>
<dbReference type="Pfam" id="PF12802">
    <property type="entry name" value="MarR_2"/>
    <property type="match status" value="1"/>
</dbReference>
<dbReference type="PROSITE" id="PS50995">
    <property type="entry name" value="HTH_MARR_2"/>
    <property type="match status" value="1"/>
</dbReference>
<name>A0A0D2J8Z6_9BACT</name>
<dbReference type="SUPFAM" id="SSF46785">
    <property type="entry name" value="Winged helix' DNA-binding domain"/>
    <property type="match status" value="1"/>
</dbReference>
<comment type="caution">
    <text evidence="2">The sequence shown here is derived from an EMBL/GenBank/DDBJ whole genome shotgun (WGS) entry which is preliminary data.</text>
</comment>
<dbReference type="InterPro" id="IPR039422">
    <property type="entry name" value="MarR/SlyA-like"/>
</dbReference>
<dbReference type="PANTHER" id="PTHR33164">
    <property type="entry name" value="TRANSCRIPTIONAL REGULATOR, MARR FAMILY"/>
    <property type="match status" value="1"/>
</dbReference>
<evidence type="ECO:0000259" key="1">
    <source>
        <dbReference type="PROSITE" id="PS50995"/>
    </source>
</evidence>
<dbReference type="InParanoid" id="A0A0D2J8Z6"/>
<accession>A0A0D2J8Z6</accession>
<proteinExistence type="predicted"/>
<protein>
    <recommendedName>
        <fullName evidence="1">HTH marR-type domain-containing protein</fullName>
    </recommendedName>
</protein>
<dbReference type="AlphaFoldDB" id="A0A0D2J8Z6"/>
<dbReference type="InterPro" id="IPR000835">
    <property type="entry name" value="HTH_MarR-typ"/>
</dbReference>
<dbReference type="PANTHER" id="PTHR33164:SF43">
    <property type="entry name" value="HTH-TYPE TRANSCRIPTIONAL REPRESSOR YETL"/>
    <property type="match status" value="1"/>
</dbReference>
<evidence type="ECO:0000313" key="2">
    <source>
        <dbReference type="EMBL" id="KIX14644.1"/>
    </source>
</evidence>
<dbReference type="OrthoDB" id="9815567at2"/>
<dbReference type="SMART" id="SM00347">
    <property type="entry name" value="HTH_MARR"/>
    <property type="match status" value="1"/>
</dbReference>
<organism evidence="2 3">
    <name type="scientific">Dethiosulfatarculus sandiegensis</name>
    <dbReference type="NCBI Taxonomy" id="1429043"/>
    <lineage>
        <taxon>Bacteria</taxon>
        <taxon>Pseudomonadati</taxon>
        <taxon>Thermodesulfobacteriota</taxon>
        <taxon>Desulfarculia</taxon>
        <taxon>Desulfarculales</taxon>
        <taxon>Desulfarculaceae</taxon>
        <taxon>Dethiosulfatarculus</taxon>
    </lineage>
</organism>
<dbReference type="GO" id="GO:0006950">
    <property type="term" value="P:response to stress"/>
    <property type="evidence" value="ECO:0007669"/>
    <property type="project" value="TreeGrafter"/>
</dbReference>
<keyword evidence="3" id="KW-1185">Reference proteome</keyword>
<dbReference type="STRING" id="1429043.X474_08110"/>
<evidence type="ECO:0000313" key="3">
    <source>
        <dbReference type="Proteomes" id="UP000032233"/>
    </source>
</evidence>
<sequence length="160" mass="17589">MTTAPANQSGHIPSNIPPEKVILRIEELYRELDALKRQKARLAGLQPGLLNLLWFVCENPEKGVTVTRAAQHLGISPQALSKPINRLLDKGMIKRSVDEKDHRARRILPTPLGRKKAALAGELTQAAQMQIQSEIPAVNIAVLVLDRLISALKKAGKNFA</sequence>
<dbReference type="RefSeq" id="WP_044347801.1">
    <property type="nucleotide sequence ID" value="NZ_AZAC01000010.1"/>
</dbReference>
<reference evidence="2 3" key="1">
    <citation type="submission" date="2013-11" db="EMBL/GenBank/DDBJ databases">
        <title>Metagenomic analysis of a methanogenic consortium involved in long chain n-alkane degradation.</title>
        <authorList>
            <person name="Davidova I.A."/>
            <person name="Callaghan A.V."/>
            <person name="Wawrik B."/>
            <person name="Pruitt S."/>
            <person name="Marks C."/>
            <person name="Duncan K.E."/>
            <person name="Suflita J.M."/>
        </authorList>
    </citation>
    <scope>NUCLEOTIDE SEQUENCE [LARGE SCALE GENOMIC DNA]</scope>
    <source>
        <strain evidence="2 3">SPR</strain>
    </source>
</reference>
<dbReference type="GO" id="GO:0003700">
    <property type="term" value="F:DNA-binding transcription factor activity"/>
    <property type="evidence" value="ECO:0007669"/>
    <property type="project" value="InterPro"/>
</dbReference>
<feature type="domain" description="HTH marR-type" evidence="1">
    <location>
        <begin position="18"/>
        <end position="154"/>
    </location>
</feature>
<dbReference type="Proteomes" id="UP000032233">
    <property type="component" value="Unassembled WGS sequence"/>
</dbReference>
<dbReference type="InterPro" id="IPR036390">
    <property type="entry name" value="WH_DNA-bd_sf"/>
</dbReference>
<gene>
    <name evidence="2" type="ORF">X474_08110</name>
</gene>
<dbReference type="EMBL" id="AZAC01000010">
    <property type="protein sequence ID" value="KIX14644.1"/>
    <property type="molecule type" value="Genomic_DNA"/>
</dbReference>